<protein>
    <recommendedName>
        <fullName evidence="6">Immunoglobulin V-set domain-containing protein</fullName>
    </recommendedName>
</protein>
<dbReference type="SUPFAM" id="SSF48726">
    <property type="entry name" value="Immunoglobulin"/>
    <property type="match status" value="1"/>
</dbReference>
<evidence type="ECO:0000256" key="5">
    <source>
        <dbReference type="SAM" id="SignalP"/>
    </source>
</evidence>
<dbReference type="PANTHER" id="PTHR11860">
    <property type="entry name" value="POLYMERIC-IMMUNOGLOBULIN RECEPTOR"/>
    <property type="match status" value="1"/>
</dbReference>
<evidence type="ECO:0000259" key="6">
    <source>
        <dbReference type="Pfam" id="PF07686"/>
    </source>
</evidence>
<evidence type="ECO:0000256" key="4">
    <source>
        <dbReference type="SAM" id="Phobius"/>
    </source>
</evidence>
<keyword evidence="4" id="KW-1133">Transmembrane helix</keyword>
<organism evidence="7 8">
    <name type="scientific">Poecilia formosa</name>
    <name type="common">Amazon molly</name>
    <name type="synonym">Limia formosa</name>
    <dbReference type="NCBI Taxonomy" id="48698"/>
    <lineage>
        <taxon>Eukaryota</taxon>
        <taxon>Metazoa</taxon>
        <taxon>Chordata</taxon>
        <taxon>Craniata</taxon>
        <taxon>Vertebrata</taxon>
        <taxon>Euteleostomi</taxon>
        <taxon>Actinopterygii</taxon>
        <taxon>Neopterygii</taxon>
        <taxon>Teleostei</taxon>
        <taxon>Neoteleostei</taxon>
        <taxon>Acanthomorphata</taxon>
        <taxon>Ovalentaria</taxon>
        <taxon>Atherinomorphae</taxon>
        <taxon>Cyprinodontiformes</taxon>
        <taxon>Poeciliidae</taxon>
        <taxon>Poeciliinae</taxon>
        <taxon>Poecilia</taxon>
    </lineage>
</organism>
<evidence type="ECO:0000256" key="1">
    <source>
        <dbReference type="ARBA" id="ARBA00004370"/>
    </source>
</evidence>
<evidence type="ECO:0000313" key="8">
    <source>
        <dbReference type="Proteomes" id="UP000028760"/>
    </source>
</evidence>
<evidence type="ECO:0000256" key="2">
    <source>
        <dbReference type="ARBA" id="ARBA00022692"/>
    </source>
</evidence>
<name>A0A096LT86_POEFO</name>
<evidence type="ECO:0000256" key="3">
    <source>
        <dbReference type="ARBA" id="ARBA00023136"/>
    </source>
</evidence>
<feature type="transmembrane region" description="Helical" evidence="4">
    <location>
        <begin position="148"/>
        <end position="170"/>
    </location>
</feature>
<accession>A0A096LT86</accession>
<sequence>MKVCLSLICLFFLTALQDGETVGTYRGKEGGSITVRCEFGYTGTKMFVCKETCEGRNILIETTKDKDERGRFSIRYEERSIFKSDFLHVSITDLKKSDSGRYQCRLDATFDGTLYDHFDLFVTEGSTFLSPSGTIKPSENKAAASDPLLYVGLVLVVLIVLLAAALLIFCKRKNFGPQK</sequence>
<proteinExistence type="predicted"/>
<dbReference type="GeneTree" id="ENSGT01070000254036"/>
<keyword evidence="3 4" id="KW-0472">Membrane</keyword>
<reference evidence="8" key="1">
    <citation type="submission" date="2013-10" db="EMBL/GenBank/DDBJ databases">
        <authorList>
            <person name="Schartl M."/>
            <person name="Warren W."/>
        </authorList>
    </citation>
    <scope>NUCLEOTIDE SEQUENCE [LARGE SCALE GENOMIC DNA]</scope>
    <source>
        <strain evidence="8">female</strain>
    </source>
</reference>
<dbReference type="Proteomes" id="UP000028760">
    <property type="component" value="Unassembled WGS sequence"/>
</dbReference>
<dbReference type="Gene3D" id="2.60.40.10">
    <property type="entry name" value="Immunoglobulins"/>
    <property type="match status" value="1"/>
</dbReference>
<reference evidence="7" key="2">
    <citation type="submission" date="2025-08" db="UniProtKB">
        <authorList>
            <consortium name="Ensembl"/>
        </authorList>
    </citation>
    <scope>IDENTIFICATION</scope>
</reference>
<dbReference type="InterPro" id="IPR013783">
    <property type="entry name" value="Ig-like_fold"/>
</dbReference>
<feature type="domain" description="Immunoglobulin V-set" evidence="6">
    <location>
        <begin position="26"/>
        <end position="114"/>
    </location>
</feature>
<dbReference type="OMA" id="WIEKEAF"/>
<keyword evidence="8" id="KW-1185">Reference proteome</keyword>
<reference evidence="7" key="3">
    <citation type="submission" date="2025-09" db="UniProtKB">
        <authorList>
            <consortium name="Ensembl"/>
        </authorList>
    </citation>
    <scope>IDENTIFICATION</scope>
</reference>
<keyword evidence="5" id="KW-0732">Signal</keyword>
<comment type="subcellular location">
    <subcellularLocation>
        <location evidence="1">Membrane</location>
    </subcellularLocation>
</comment>
<evidence type="ECO:0000313" key="7">
    <source>
        <dbReference type="Ensembl" id="ENSPFOP00000022377.1"/>
    </source>
</evidence>
<dbReference type="Ensembl" id="ENSPFOT00000027678.1">
    <property type="protein sequence ID" value="ENSPFOP00000022377.1"/>
    <property type="gene ID" value="ENSPFOG00000022804.1"/>
</dbReference>
<dbReference type="GO" id="GO:0005886">
    <property type="term" value="C:plasma membrane"/>
    <property type="evidence" value="ECO:0007669"/>
    <property type="project" value="TreeGrafter"/>
</dbReference>
<dbReference type="InterPro" id="IPR036179">
    <property type="entry name" value="Ig-like_dom_sf"/>
</dbReference>
<keyword evidence="2 4" id="KW-0812">Transmembrane</keyword>
<feature type="chain" id="PRO_5001919292" description="Immunoglobulin V-set domain-containing protein" evidence="5">
    <location>
        <begin position="20"/>
        <end position="179"/>
    </location>
</feature>
<dbReference type="AlphaFoldDB" id="A0A096LT86"/>
<dbReference type="InterPro" id="IPR013106">
    <property type="entry name" value="Ig_V-set"/>
</dbReference>
<dbReference type="EMBL" id="AYCK01026397">
    <property type="status" value="NOT_ANNOTATED_CDS"/>
    <property type="molecule type" value="Genomic_DNA"/>
</dbReference>
<feature type="signal peptide" evidence="5">
    <location>
        <begin position="1"/>
        <end position="19"/>
    </location>
</feature>
<dbReference type="PANTHER" id="PTHR11860:SF118">
    <property type="entry name" value="CMRF35-LIKE MOLECULE 3-RELATED"/>
    <property type="match status" value="1"/>
</dbReference>
<dbReference type="GO" id="GO:0004888">
    <property type="term" value="F:transmembrane signaling receptor activity"/>
    <property type="evidence" value="ECO:0007669"/>
    <property type="project" value="TreeGrafter"/>
</dbReference>
<dbReference type="Pfam" id="PF07686">
    <property type="entry name" value="V-set"/>
    <property type="match status" value="1"/>
</dbReference>
<dbReference type="InterPro" id="IPR050671">
    <property type="entry name" value="CD300_family_receptors"/>
</dbReference>